<accession>A0A9W7AQ14</accession>
<feature type="compositionally biased region" description="Acidic residues" evidence="1">
    <location>
        <begin position="164"/>
        <end position="177"/>
    </location>
</feature>
<keyword evidence="4" id="KW-1185">Reference proteome</keyword>
<name>A0A9W7AQ14_9STRA</name>
<organism evidence="3 4">
    <name type="scientific">Triparma strigata</name>
    <dbReference type="NCBI Taxonomy" id="1606541"/>
    <lineage>
        <taxon>Eukaryota</taxon>
        <taxon>Sar</taxon>
        <taxon>Stramenopiles</taxon>
        <taxon>Ochrophyta</taxon>
        <taxon>Bolidophyceae</taxon>
        <taxon>Parmales</taxon>
        <taxon>Triparmaceae</taxon>
        <taxon>Triparma</taxon>
    </lineage>
</organism>
<feature type="region of interest" description="Disordered" evidence="1">
    <location>
        <begin position="145"/>
        <end position="194"/>
    </location>
</feature>
<dbReference type="OrthoDB" id="10261885at2759"/>
<evidence type="ECO:0000313" key="3">
    <source>
        <dbReference type="EMBL" id="GMH71830.1"/>
    </source>
</evidence>
<feature type="compositionally biased region" description="Gly residues" evidence="1">
    <location>
        <begin position="183"/>
        <end position="194"/>
    </location>
</feature>
<dbReference type="AlphaFoldDB" id="A0A9W7AQ14"/>
<evidence type="ECO:0000313" key="4">
    <source>
        <dbReference type="Proteomes" id="UP001165085"/>
    </source>
</evidence>
<evidence type="ECO:0000256" key="1">
    <source>
        <dbReference type="SAM" id="MobiDB-lite"/>
    </source>
</evidence>
<dbReference type="SUPFAM" id="SSF50475">
    <property type="entry name" value="FMN-binding split barrel"/>
    <property type="match status" value="1"/>
</dbReference>
<evidence type="ECO:0000259" key="2">
    <source>
        <dbReference type="Pfam" id="PF01243"/>
    </source>
</evidence>
<dbReference type="EMBL" id="BRXY01000152">
    <property type="protein sequence ID" value="GMH71830.1"/>
    <property type="molecule type" value="Genomic_DNA"/>
</dbReference>
<reference evidence="4" key="1">
    <citation type="journal article" date="2023" name="Commun. Biol.">
        <title>Genome analysis of Parmales, the sister group of diatoms, reveals the evolutionary specialization of diatoms from phago-mixotrophs to photoautotrophs.</title>
        <authorList>
            <person name="Ban H."/>
            <person name="Sato S."/>
            <person name="Yoshikawa S."/>
            <person name="Yamada K."/>
            <person name="Nakamura Y."/>
            <person name="Ichinomiya M."/>
            <person name="Sato N."/>
            <person name="Blanc-Mathieu R."/>
            <person name="Endo H."/>
            <person name="Kuwata A."/>
            <person name="Ogata H."/>
        </authorList>
    </citation>
    <scope>NUCLEOTIDE SEQUENCE [LARGE SCALE GENOMIC DNA]</scope>
    <source>
        <strain evidence="4">NIES 3701</strain>
    </source>
</reference>
<gene>
    <name evidence="3" type="ORF">TrST_g1467</name>
</gene>
<protein>
    <recommendedName>
        <fullName evidence="2">Pyridoxamine 5'-phosphate oxidase N-terminal domain-containing protein</fullName>
    </recommendedName>
</protein>
<dbReference type="Gene3D" id="2.30.110.10">
    <property type="entry name" value="Electron Transport, Fmn-binding Protein, Chain A"/>
    <property type="match status" value="1"/>
</dbReference>
<dbReference type="Pfam" id="PF01243">
    <property type="entry name" value="PNPOx_N"/>
    <property type="match status" value="1"/>
</dbReference>
<comment type="caution">
    <text evidence="3">The sequence shown here is derived from an EMBL/GenBank/DDBJ whole genome shotgun (WGS) entry which is preliminary data.</text>
</comment>
<dbReference type="InterPro" id="IPR012349">
    <property type="entry name" value="Split_barrel_FMN-bd"/>
</dbReference>
<dbReference type="InterPro" id="IPR011576">
    <property type="entry name" value="Pyridox_Oxase_N"/>
</dbReference>
<dbReference type="Proteomes" id="UP001165085">
    <property type="component" value="Unassembled WGS sequence"/>
</dbReference>
<feature type="domain" description="Pyridoxamine 5'-phosphate oxidase N-terminal" evidence="2">
    <location>
        <begin position="11"/>
        <end position="105"/>
    </location>
</feature>
<proteinExistence type="predicted"/>
<sequence length="194" mass="20918">MLQKCVRSSVSALLTSQVQCVLATVSTDLTPHTALMAYSFSDDLRSVYLATPLAARKAENMIARPTVSLLFDNRTGNLEDHGDGLLVTARGTAGQVSCEEDSAIVNAAFLAKNPNMEKFLESPGVGLFRLDVAMYEAVHGYDKPISWDPRRRKEEEGGGGGEEAFLEEEVVEEEEIDMSGGTDMFGGDDGGGDY</sequence>